<comment type="similarity">
    <text evidence="2">Belongs to the GtrA family.</text>
</comment>
<evidence type="ECO:0000256" key="4">
    <source>
        <dbReference type="ARBA" id="ARBA00022989"/>
    </source>
</evidence>
<organism evidence="6 7">
    <name type="scientific">Priestia filamentosa</name>
    <dbReference type="NCBI Taxonomy" id="1402861"/>
    <lineage>
        <taxon>Bacteria</taxon>
        <taxon>Bacillati</taxon>
        <taxon>Bacillota</taxon>
        <taxon>Bacilli</taxon>
        <taxon>Bacillales</taxon>
        <taxon>Bacillaceae</taxon>
        <taxon>Priestia</taxon>
    </lineage>
</organism>
<dbReference type="OrthoDB" id="361483at2"/>
<proteinExistence type="inferred from homology"/>
<gene>
    <name evidence="6" type="ORF">BEH_23205</name>
</gene>
<evidence type="ECO:0000313" key="7">
    <source>
        <dbReference type="Proteomes" id="UP000036202"/>
    </source>
</evidence>
<evidence type="ECO:0000313" key="6">
    <source>
        <dbReference type="EMBL" id="AKO94747.1"/>
    </source>
</evidence>
<dbReference type="InterPro" id="IPR007267">
    <property type="entry name" value="GtrA_DPMS_TM"/>
</dbReference>
<accession>A0A0H4KKY3</accession>
<dbReference type="GO" id="GO:0005886">
    <property type="term" value="C:plasma membrane"/>
    <property type="evidence" value="ECO:0007669"/>
    <property type="project" value="TreeGrafter"/>
</dbReference>
<name>A0A0H4KKY3_9BACI</name>
<reference evidence="6 7" key="1">
    <citation type="journal article" date="2015" name="PLoS ONE">
        <title>Genome Sequence of Bacillus endophyticus and Analysis of Its Companion Mechanism in the Ketogulonigenium vulgare-Bacillus Strain Consortium.</title>
        <authorList>
            <person name="Jia N."/>
            <person name="Du J."/>
            <person name="Ding M.Z."/>
            <person name="Gao F."/>
            <person name="Yuan Y.J."/>
        </authorList>
    </citation>
    <scope>NUCLEOTIDE SEQUENCE [LARGE SCALE GENOMIC DNA]</scope>
    <source>
        <strain evidence="6 7">Hbe603</strain>
    </source>
</reference>
<dbReference type="Pfam" id="PF04138">
    <property type="entry name" value="GtrA_DPMS_TM"/>
    <property type="match status" value="1"/>
</dbReference>
<dbReference type="InterPro" id="IPR051401">
    <property type="entry name" value="GtrA_CellWall_Glycosyl"/>
</dbReference>
<reference evidence="7" key="2">
    <citation type="submission" date="2015-06" db="EMBL/GenBank/DDBJ databases">
        <title>Genome Sequence of Bacillus endophyticus and Analysis of its Companion Mechanism in the Ketogulonigenium vulgare-Bacillus strain Consortium.</title>
        <authorList>
            <person name="Jia N."/>
            <person name="Du J."/>
            <person name="Ding M.-Z."/>
            <person name="Gao F."/>
            <person name="Yuan Y.-J."/>
        </authorList>
    </citation>
    <scope>NUCLEOTIDE SEQUENCE [LARGE SCALE GENOMIC DNA]</scope>
    <source>
        <strain evidence="7">Hbe603</strain>
    </source>
</reference>
<dbReference type="AlphaFoldDB" id="A0A0H4KKY3"/>
<dbReference type="PANTHER" id="PTHR38459">
    <property type="entry name" value="PROPHAGE BACTOPRENOL-LINKED GLUCOSE TRANSLOCASE HOMOLOG"/>
    <property type="match status" value="1"/>
</dbReference>
<dbReference type="PANTHER" id="PTHR38459:SF5">
    <property type="entry name" value="CELL WALL TEICHOIC ACID GLYCOSYLATION PROTEIN GTCA"/>
    <property type="match status" value="1"/>
</dbReference>
<evidence type="ECO:0000256" key="3">
    <source>
        <dbReference type="ARBA" id="ARBA00022692"/>
    </source>
</evidence>
<dbReference type="Proteomes" id="UP000036202">
    <property type="component" value="Chromosome"/>
</dbReference>
<keyword evidence="4" id="KW-1133">Transmembrane helix</keyword>
<dbReference type="EMBL" id="CP011974">
    <property type="protein sequence ID" value="AKO94747.1"/>
    <property type="molecule type" value="Genomic_DNA"/>
</dbReference>
<dbReference type="KEGG" id="beo:BEH_23205"/>
<dbReference type="PATRIC" id="fig|135735.6.peg.4879"/>
<keyword evidence="7" id="KW-1185">Reference proteome</keyword>
<dbReference type="RefSeq" id="WP_040060297.1">
    <property type="nucleotide sequence ID" value="NZ_CP011974.1"/>
</dbReference>
<protein>
    <submittedName>
        <fullName evidence="6">Teichoic acid glycosylation protein</fullName>
    </submittedName>
</protein>
<dbReference type="GO" id="GO:0000271">
    <property type="term" value="P:polysaccharide biosynthetic process"/>
    <property type="evidence" value="ECO:0007669"/>
    <property type="project" value="InterPro"/>
</dbReference>
<evidence type="ECO:0000256" key="5">
    <source>
        <dbReference type="ARBA" id="ARBA00023136"/>
    </source>
</evidence>
<comment type="subcellular location">
    <subcellularLocation>
        <location evidence="1">Membrane</location>
        <topology evidence="1">Multi-pass membrane protein</topology>
    </subcellularLocation>
</comment>
<evidence type="ECO:0000256" key="1">
    <source>
        <dbReference type="ARBA" id="ARBA00004141"/>
    </source>
</evidence>
<sequence>MNSRTKEMISYLVFGVLTTVVNIVLYILLTKGFSVDYRWATTFAWIVSVLFAFVTNKLYVFKSKTLTTSIIFRELLSFFFFRGLSYVLDLAIMIICVSWLSVDDIIAKILANIVVILVNYIASKYFIFKNKEERAVE</sequence>
<evidence type="ECO:0000256" key="2">
    <source>
        <dbReference type="ARBA" id="ARBA00009399"/>
    </source>
</evidence>
<keyword evidence="3" id="KW-0812">Transmembrane</keyword>
<keyword evidence="5" id="KW-0472">Membrane</keyword>